<reference evidence="2" key="1">
    <citation type="submission" date="2019-05" db="EMBL/GenBank/DDBJ databases">
        <title>The de novo reference genome and transcriptome assemblies of the wild tomato species Solanum chilense.</title>
        <authorList>
            <person name="Stam R."/>
            <person name="Nosenko T."/>
            <person name="Hoerger A.C."/>
            <person name="Stephan W."/>
            <person name="Seidel M.A."/>
            <person name="Kuhn J.M.M."/>
            <person name="Haberer G."/>
            <person name="Tellier A."/>
        </authorList>
    </citation>
    <scope>NUCLEOTIDE SEQUENCE</scope>
    <source>
        <tissue evidence="2">Mature leaves</tissue>
    </source>
</reference>
<comment type="caution">
    <text evidence="2">The sequence shown here is derived from an EMBL/GenBank/DDBJ whole genome shotgun (WGS) entry which is preliminary data.</text>
</comment>
<evidence type="ECO:0000256" key="1">
    <source>
        <dbReference type="SAM" id="Phobius"/>
    </source>
</evidence>
<keyword evidence="1" id="KW-0472">Membrane</keyword>
<gene>
    <name evidence="2" type="ORF">EJD97_008922</name>
</gene>
<organism evidence="2">
    <name type="scientific">Solanum chilense</name>
    <name type="common">Tomato</name>
    <name type="synonym">Lycopersicon chilense</name>
    <dbReference type="NCBI Taxonomy" id="4083"/>
    <lineage>
        <taxon>Eukaryota</taxon>
        <taxon>Viridiplantae</taxon>
        <taxon>Streptophyta</taxon>
        <taxon>Embryophyta</taxon>
        <taxon>Tracheophyta</taxon>
        <taxon>Spermatophyta</taxon>
        <taxon>Magnoliopsida</taxon>
        <taxon>eudicotyledons</taxon>
        <taxon>Gunneridae</taxon>
        <taxon>Pentapetalae</taxon>
        <taxon>asterids</taxon>
        <taxon>lamiids</taxon>
        <taxon>Solanales</taxon>
        <taxon>Solanaceae</taxon>
        <taxon>Solanoideae</taxon>
        <taxon>Solaneae</taxon>
        <taxon>Solanum</taxon>
        <taxon>Solanum subgen. Lycopersicon</taxon>
    </lineage>
</organism>
<keyword evidence="1" id="KW-1133">Transmembrane helix</keyword>
<dbReference type="EMBL" id="RXGB01000235">
    <property type="protein sequence ID" value="TMX04424.1"/>
    <property type="molecule type" value="Genomic_DNA"/>
</dbReference>
<keyword evidence="1" id="KW-0812">Transmembrane</keyword>
<accession>A0A6N2CGT8</accession>
<dbReference type="AlphaFoldDB" id="A0A6N2CGT8"/>
<evidence type="ECO:0000313" key="2">
    <source>
        <dbReference type="EMBL" id="TMX04424.1"/>
    </source>
</evidence>
<sequence length="123" mass="14212">MAGLNMSDMARRHRGEISMLKGGVRVSEGGSMAERHYGKTYTGNDDSDDNPWVGGCILMMTVGYYAIDNFRKYYKRQKERDMKLKVLREENQQREDRILAENESCFPIHPYMHSTPLSGTRLD</sequence>
<feature type="transmembrane region" description="Helical" evidence="1">
    <location>
        <begin position="51"/>
        <end position="67"/>
    </location>
</feature>
<proteinExistence type="predicted"/>
<name>A0A6N2CGT8_SOLCI</name>
<protein>
    <submittedName>
        <fullName evidence="2">Uncharacterized protein</fullName>
    </submittedName>
</protein>